<evidence type="ECO:0000256" key="1">
    <source>
        <dbReference type="SAM" id="Phobius"/>
    </source>
</evidence>
<evidence type="ECO:0000313" key="3">
    <source>
        <dbReference type="Proteomes" id="UP000070328"/>
    </source>
</evidence>
<feature type="transmembrane region" description="Helical" evidence="1">
    <location>
        <begin position="155"/>
        <end position="173"/>
    </location>
</feature>
<proteinExistence type="predicted"/>
<gene>
    <name evidence="2" type="ORF">CSIM01_06825</name>
</gene>
<feature type="transmembrane region" description="Helical" evidence="1">
    <location>
        <begin position="110"/>
        <end position="135"/>
    </location>
</feature>
<dbReference type="OrthoDB" id="4582561at2759"/>
<evidence type="ECO:0000313" key="2">
    <source>
        <dbReference type="EMBL" id="KXH46760.1"/>
    </source>
</evidence>
<name>A0A135TF58_9PEZI</name>
<comment type="caution">
    <text evidence="2">The sequence shown here is derived from an EMBL/GenBank/DDBJ whole genome shotgun (WGS) entry which is preliminary data.</text>
</comment>
<protein>
    <submittedName>
        <fullName evidence="2">Uncharacterized protein</fullName>
    </submittedName>
</protein>
<accession>A0A135TF58</accession>
<feature type="transmembrane region" description="Helical" evidence="1">
    <location>
        <begin position="17"/>
        <end position="39"/>
    </location>
</feature>
<keyword evidence="1" id="KW-0812">Transmembrane</keyword>
<keyword evidence="1" id="KW-0472">Membrane</keyword>
<reference evidence="2 3" key="1">
    <citation type="submission" date="2014-02" db="EMBL/GenBank/DDBJ databases">
        <title>The genome sequence of Colletotrichum simmondsii CBS122122.</title>
        <authorList>
            <person name="Baroncelli R."/>
            <person name="Thon M.R."/>
        </authorList>
    </citation>
    <scope>NUCLEOTIDE SEQUENCE [LARGE SCALE GENOMIC DNA]</scope>
    <source>
        <strain evidence="2 3">CBS122122</strain>
    </source>
</reference>
<sequence>MLPLILDSTCRSWMKDAILVGVFLIHTSAWVLCTINAHVDYYHNEVVFDSCPKNHPWHIPVGAAMLTMPAMVWISPLFGLCLSVVLCLYRCNNRKMWQAKWPKEGAKGAVISYATFNFICMWGAWLTITCCLLYWRFQEDRRWLEPGPGTAITAWIPILVESISILCPARYFVASILP</sequence>
<dbReference type="Proteomes" id="UP000070328">
    <property type="component" value="Unassembled WGS sequence"/>
</dbReference>
<keyword evidence="1" id="KW-1133">Transmembrane helix</keyword>
<feature type="transmembrane region" description="Helical" evidence="1">
    <location>
        <begin position="59"/>
        <end position="89"/>
    </location>
</feature>
<organism evidence="2 3">
    <name type="scientific">Colletotrichum simmondsii</name>
    <dbReference type="NCBI Taxonomy" id="703756"/>
    <lineage>
        <taxon>Eukaryota</taxon>
        <taxon>Fungi</taxon>
        <taxon>Dikarya</taxon>
        <taxon>Ascomycota</taxon>
        <taxon>Pezizomycotina</taxon>
        <taxon>Sordariomycetes</taxon>
        <taxon>Hypocreomycetidae</taxon>
        <taxon>Glomerellales</taxon>
        <taxon>Glomerellaceae</taxon>
        <taxon>Colletotrichum</taxon>
        <taxon>Colletotrichum acutatum species complex</taxon>
    </lineage>
</organism>
<dbReference type="EMBL" id="JFBX01000181">
    <property type="protein sequence ID" value="KXH46760.1"/>
    <property type="molecule type" value="Genomic_DNA"/>
</dbReference>
<dbReference type="AlphaFoldDB" id="A0A135TF58"/>
<keyword evidence="3" id="KW-1185">Reference proteome</keyword>